<dbReference type="GO" id="GO:0005852">
    <property type="term" value="C:eukaryotic translation initiation factor 3 complex"/>
    <property type="evidence" value="ECO:0007669"/>
    <property type="project" value="InterPro"/>
</dbReference>
<keyword evidence="3" id="KW-0648">Protein biosynthesis</keyword>
<keyword evidence="1" id="KW-0963">Cytoplasm</keyword>
<reference evidence="4 5" key="1">
    <citation type="submission" date="2016-07" db="EMBL/GenBank/DDBJ databases">
        <title>Pervasive Adenine N6-methylation of Active Genes in Fungi.</title>
        <authorList>
            <consortium name="DOE Joint Genome Institute"/>
            <person name="Mondo S.J."/>
            <person name="Dannebaum R.O."/>
            <person name="Kuo R.C."/>
            <person name="Labutti K."/>
            <person name="Haridas S."/>
            <person name="Kuo A."/>
            <person name="Salamov A."/>
            <person name="Ahrendt S.R."/>
            <person name="Lipzen A."/>
            <person name="Sullivan W."/>
            <person name="Andreopoulos W.B."/>
            <person name="Clum A."/>
            <person name="Lindquist E."/>
            <person name="Daum C."/>
            <person name="Ramamoorthy G.K."/>
            <person name="Gryganskyi A."/>
            <person name="Culley D."/>
            <person name="Magnuson J.K."/>
            <person name="James T.Y."/>
            <person name="O'Malley M.A."/>
            <person name="Stajich J.E."/>
            <person name="Spatafora J.W."/>
            <person name="Visel A."/>
            <person name="Grigoriev I.V."/>
        </authorList>
    </citation>
    <scope>NUCLEOTIDE SEQUENCE [LARGE SCALE GENOMIC DNA]</scope>
    <source>
        <strain evidence="4 5">PL171</strain>
    </source>
</reference>
<dbReference type="GO" id="GO:0003743">
    <property type="term" value="F:translation initiation factor activity"/>
    <property type="evidence" value="ECO:0007669"/>
    <property type="project" value="UniProtKB-KW"/>
</dbReference>
<dbReference type="PANTHER" id="PTHR10317">
    <property type="entry name" value="EUKARYOTIC TRANSLATION INITIATION FACTOR 3 SUBUNIT E"/>
    <property type="match status" value="1"/>
</dbReference>
<comment type="caution">
    <text evidence="4">The sequence shown here is derived from an EMBL/GenBank/DDBJ whole genome shotgun (WGS) entry which is preliminary data.</text>
</comment>
<dbReference type="OrthoDB" id="417252at2759"/>
<evidence type="ECO:0000256" key="3">
    <source>
        <dbReference type="ARBA" id="ARBA00022917"/>
    </source>
</evidence>
<protein>
    <recommendedName>
        <fullName evidence="6">Eukaryotic translation initiation factor 3 subunit E</fullName>
    </recommendedName>
</protein>
<keyword evidence="2" id="KW-0396">Initiation factor</keyword>
<proteinExistence type="predicted"/>
<dbReference type="EMBL" id="MCFL01000005">
    <property type="protein sequence ID" value="ORZ39475.1"/>
    <property type="molecule type" value="Genomic_DNA"/>
</dbReference>
<dbReference type="STRING" id="765915.A0A1Y2HXX3"/>
<keyword evidence="5" id="KW-1185">Reference proteome</keyword>
<gene>
    <name evidence="4" type="ORF">BCR44DRAFT_1426622</name>
</gene>
<name>A0A1Y2HXX3_9FUNG</name>
<evidence type="ECO:0000256" key="2">
    <source>
        <dbReference type="ARBA" id="ARBA00022540"/>
    </source>
</evidence>
<evidence type="ECO:0008006" key="6">
    <source>
        <dbReference type="Google" id="ProtNLM"/>
    </source>
</evidence>
<evidence type="ECO:0000256" key="1">
    <source>
        <dbReference type="ARBA" id="ARBA00022490"/>
    </source>
</evidence>
<dbReference type="InterPro" id="IPR016650">
    <property type="entry name" value="eIF3e"/>
</dbReference>
<evidence type="ECO:0000313" key="4">
    <source>
        <dbReference type="EMBL" id="ORZ39475.1"/>
    </source>
</evidence>
<evidence type="ECO:0000313" key="5">
    <source>
        <dbReference type="Proteomes" id="UP000193411"/>
    </source>
</evidence>
<sequence>MTAGNFDLTPTIAKYLDPQLVYEVLTQAFDLINDNSSRADFANELADAIENAGGDRPDTSAIEARAKAANEALANPDDDVSRILDVMASADEHLRNDRATNGAYIREHAQVEAESIDKLFVVAKAHFEVGKFEEVVKLVDQFRRISTNYSLFLSAAWAKLASALLSQDNKGALEAINRVRDSIEHANLATPSHTLEQRLWLMHWALFVVFQVEGGLDRAMDIFVNPVYGNPNPNMNAIETAAPWLLRYIVAASILTSYKNTRDIARYASQERYRVSDPLCQAYEALYWSVDLDAASAALLQVAQVAHIDYFLAPHAAALLAGFRKQFLGVVSTVYSQMPKSQLVDMLHLKKWEQVVELLGENGELANGAVVAVSGDDEEVVQFTHQQATRKNLFEKVDKLSHRSDNAIAELYKKL</sequence>
<accession>A0A1Y2HXX3</accession>
<dbReference type="Proteomes" id="UP000193411">
    <property type="component" value="Unassembled WGS sequence"/>
</dbReference>
<organism evidence="4 5">
    <name type="scientific">Catenaria anguillulae PL171</name>
    <dbReference type="NCBI Taxonomy" id="765915"/>
    <lineage>
        <taxon>Eukaryota</taxon>
        <taxon>Fungi</taxon>
        <taxon>Fungi incertae sedis</taxon>
        <taxon>Blastocladiomycota</taxon>
        <taxon>Blastocladiomycetes</taxon>
        <taxon>Blastocladiales</taxon>
        <taxon>Catenariaceae</taxon>
        <taxon>Catenaria</taxon>
    </lineage>
</organism>
<dbReference type="AlphaFoldDB" id="A0A1Y2HXX3"/>